<dbReference type="OrthoDB" id="7506349at2"/>
<evidence type="ECO:0000256" key="1">
    <source>
        <dbReference type="ARBA" id="ARBA00023125"/>
    </source>
</evidence>
<dbReference type="InterPro" id="IPR041583">
    <property type="entry name" value="TetR_C_31"/>
</dbReference>
<sequence length="201" mass="21118">MNQDRRDLLRDAAVDVLAAAGARGLTHRAVDAAADVPPGTAKNYFPTRDGLLRAIAERCVEQYHRITAELAAAGPPTDRAGLATLLRALLANVAGPGRPRMLAYLELQSEAARKPWLSEILDAIAAADFAGLELAQRAAGLPVTPQRAATVTLALHAAIPHLLANGPSTLPAAGLDDLDRFVADLLDTVYPTDERQAPGLG</sequence>
<dbReference type="InterPro" id="IPR006311">
    <property type="entry name" value="TAT_signal"/>
</dbReference>
<proteinExistence type="predicted"/>
<gene>
    <name evidence="4" type="ORF">FHX73_14131</name>
</gene>
<dbReference type="Pfam" id="PF00440">
    <property type="entry name" value="TetR_N"/>
    <property type="match status" value="1"/>
</dbReference>
<keyword evidence="1 2" id="KW-0238">DNA-binding</keyword>
<evidence type="ECO:0000313" key="4">
    <source>
        <dbReference type="EMBL" id="TWF82649.1"/>
    </source>
</evidence>
<feature type="domain" description="HTH tetR-type" evidence="3">
    <location>
        <begin position="3"/>
        <end position="63"/>
    </location>
</feature>
<name>A0A561T6E6_9ACTN</name>
<dbReference type="InterPro" id="IPR050109">
    <property type="entry name" value="HTH-type_TetR-like_transc_reg"/>
</dbReference>
<evidence type="ECO:0000259" key="3">
    <source>
        <dbReference type="PROSITE" id="PS50977"/>
    </source>
</evidence>
<dbReference type="Pfam" id="PF17940">
    <property type="entry name" value="TetR_C_31"/>
    <property type="match status" value="1"/>
</dbReference>
<dbReference type="InterPro" id="IPR001647">
    <property type="entry name" value="HTH_TetR"/>
</dbReference>
<dbReference type="PANTHER" id="PTHR30055:SF231">
    <property type="entry name" value="TRANSCRIPTIONAL REGULATORY PROTEIN (PROBABLY DEOR-FAMILY)-RELATED"/>
    <property type="match status" value="1"/>
</dbReference>
<dbReference type="Gene3D" id="1.10.357.10">
    <property type="entry name" value="Tetracycline Repressor, domain 2"/>
    <property type="match status" value="1"/>
</dbReference>
<dbReference type="AlphaFoldDB" id="A0A561T6E6"/>
<dbReference type="PANTHER" id="PTHR30055">
    <property type="entry name" value="HTH-TYPE TRANSCRIPTIONAL REGULATOR RUTR"/>
    <property type="match status" value="1"/>
</dbReference>
<feature type="DNA-binding region" description="H-T-H motif" evidence="2">
    <location>
        <begin position="26"/>
        <end position="45"/>
    </location>
</feature>
<keyword evidence="5" id="KW-1185">Reference proteome</keyword>
<dbReference type="EMBL" id="VIWT01000004">
    <property type="protein sequence ID" value="TWF82649.1"/>
    <property type="molecule type" value="Genomic_DNA"/>
</dbReference>
<dbReference type="GO" id="GO:0000976">
    <property type="term" value="F:transcription cis-regulatory region binding"/>
    <property type="evidence" value="ECO:0007669"/>
    <property type="project" value="TreeGrafter"/>
</dbReference>
<dbReference type="Proteomes" id="UP000317940">
    <property type="component" value="Unassembled WGS sequence"/>
</dbReference>
<dbReference type="PROSITE" id="PS50977">
    <property type="entry name" value="HTH_TETR_2"/>
    <property type="match status" value="1"/>
</dbReference>
<evidence type="ECO:0000256" key="2">
    <source>
        <dbReference type="PROSITE-ProRule" id="PRU00335"/>
    </source>
</evidence>
<comment type="caution">
    <text evidence="4">The sequence shown here is derived from an EMBL/GenBank/DDBJ whole genome shotgun (WGS) entry which is preliminary data.</text>
</comment>
<evidence type="ECO:0000313" key="5">
    <source>
        <dbReference type="Proteomes" id="UP000317940"/>
    </source>
</evidence>
<dbReference type="SUPFAM" id="SSF46689">
    <property type="entry name" value="Homeodomain-like"/>
    <property type="match status" value="1"/>
</dbReference>
<protein>
    <submittedName>
        <fullName evidence="4">TetR family transcriptional regulator</fullName>
    </submittedName>
</protein>
<reference evidence="4 5" key="1">
    <citation type="submission" date="2019-06" db="EMBL/GenBank/DDBJ databases">
        <title>Sequencing the genomes of 1000 actinobacteria strains.</title>
        <authorList>
            <person name="Klenk H.-P."/>
        </authorList>
    </citation>
    <scope>NUCLEOTIDE SEQUENCE [LARGE SCALE GENOMIC DNA]</scope>
    <source>
        <strain evidence="4 5">DSM 44826</strain>
    </source>
</reference>
<accession>A0A561T6E6</accession>
<organism evidence="4 5">
    <name type="scientific">Kitasatospora viridis</name>
    <dbReference type="NCBI Taxonomy" id="281105"/>
    <lineage>
        <taxon>Bacteria</taxon>
        <taxon>Bacillati</taxon>
        <taxon>Actinomycetota</taxon>
        <taxon>Actinomycetes</taxon>
        <taxon>Kitasatosporales</taxon>
        <taxon>Streptomycetaceae</taxon>
        <taxon>Kitasatospora</taxon>
    </lineage>
</organism>
<dbReference type="RefSeq" id="WP_145909940.1">
    <property type="nucleotide sequence ID" value="NZ_BAAAMZ010000017.1"/>
</dbReference>
<dbReference type="PROSITE" id="PS51318">
    <property type="entry name" value="TAT"/>
    <property type="match status" value="1"/>
</dbReference>
<dbReference type="GO" id="GO:0003700">
    <property type="term" value="F:DNA-binding transcription factor activity"/>
    <property type="evidence" value="ECO:0007669"/>
    <property type="project" value="TreeGrafter"/>
</dbReference>
<dbReference type="InterPro" id="IPR009057">
    <property type="entry name" value="Homeodomain-like_sf"/>
</dbReference>